<protein>
    <recommendedName>
        <fullName evidence="2">MobA/MobL protein domain-containing protein</fullName>
    </recommendedName>
</protein>
<name>A0A0H5Q0B3_9ZZZZ</name>
<accession>A0A0H5Q0B3</accession>
<proteinExistence type="predicted"/>
<geneLocation type="plasmid" evidence="1">
    <name>pRGRH0581</name>
</geneLocation>
<evidence type="ECO:0008006" key="2">
    <source>
        <dbReference type="Google" id="ProtNLM"/>
    </source>
</evidence>
<dbReference type="Gene3D" id="3.30.930.30">
    <property type="match status" value="1"/>
</dbReference>
<evidence type="ECO:0000313" key="1">
    <source>
        <dbReference type="EMBL" id="CRY95283.1"/>
    </source>
</evidence>
<organism evidence="1">
    <name type="scientific">uncultured prokaryote</name>
    <dbReference type="NCBI Taxonomy" id="198431"/>
    <lineage>
        <taxon>unclassified sequences</taxon>
        <taxon>environmental samples</taxon>
    </lineage>
</organism>
<sequence>MLHRVMIKATPLHDVAGRVDYISNPDRQEQLVYANEACADFGFWKDLAAYCQKSAPGKRACEGRELIIPLPNEFSKKIPPDSIADAFQNLLEQETKTKWAIALHWNKTKQSYHLHAVGSENPEARENGVTPESIKARKPLKRDTYFDADGKRSVKQKCIDPETKELLPGCFLVKKGEVQPARAPERFGQKVRRMTQKSFLREVKADVADLMTEMCRYADIDKEFVLADFIREDTLYLKQVSRKKGLPEEKSKKADAYNKTAQEYNEAVDALVQHYPEAAHTDELEQIAQLMNRKSAADRDGFVGAVREITKALQMQFAAARAAAARPKVSSVADFASRYREKSSLDAADHNLNRVLRYFRAAIEDDDKGAARRYYEMTAKRERDDREEER</sequence>
<dbReference type="EMBL" id="LN853212">
    <property type="protein sequence ID" value="CRY95283.1"/>
    <property type="molecule type" value="Genomic_DNA"/>
</dbReference>
<dbReference type="AlphaFoldDB" id="A0A0H5Q0B3"/>
<reference evidence="1" key="2">
    <citation type="submission" date="2015-07" db="EMBL/GenBank/DDBJ databases">
        <title>Plasmids, circular viruses and viroids from rat gut.</title>
        <authorList>
            <person name="Jorgensen T.J."/>
            <person name="Hansen M.A."/>
            <person name="Xu Z."/>
            <person name="Tabak M.A."/>
            <person name="Sorensen S.J."/>
            <person name="Hansen L.H."/>
        </authorList>
    </citation>
    <scope>NUCLEOTIDE SEQUENCE</scope>
    <source>
        <plasmid evidence="1">pRGRH0581</plasmid>
    </source>
</reference>
<keyword evidence="1" id="KW-0614">Plasmid</keyword>
<reference evidence="1" key="1">
    <citation type="submission" date="2015-06" db="EMBL/GenBank/DDBJ databases">
        <authorList>
            <person name="Joergensen T."/>
        </authorList>
    </citation>
    <scope>NUCLEOTIDE SEQUENCE</scope>
    <source>
        <plasmid evidence="1">pRGRH0581</plasmid>
    </source>
</reference>